<evidence type="ECO:0000313" key="2">
    <source>
        <dbReference type="EMBL" id="KIM46526.1"/>
    </source>
</evidence>
<reference evidence="2 3" key="1">
    <citation type="submission" date="2014-04" db="EMBL/GenBank/DDBJ databases">
        <authorList>
            <consortium name="DOE Joint Genome Institute"/>
            <person name="Kuo A."/>
            <person name="Gay G."/>
            <person name="Dore J."/>
            <person name="Kohler A."/>
            <person name="Nagy L.G."/>
            <person name="Floudas D."/>
            <person name="Copeland A."/>
            <person name="Barry K.W."/>
            <person name="Cichocki N."/>
            <person name="Veneault-Fourrey C."/>
            <person name="LaButti K."/>
            <person name="Lindquist E.A."/>
            <person name="Lipzen A."/>
            <person name="Lundell T."/>
            <person name="Morin E."/>
            <person name="Murat C."/>
            <person name="Sun H."/>
            <person name="Tunlid A."/>
            <person name="Henrissat B."/>
            <person name="Grigoriev I.V."/>
            <person name="Hibbett D.S."/>
            <person name="Martin F."/>
            <person name="Nordberg H.P."/>
            <person name="Cantor M.N."/>
            <person name="Hua S.X."/>
        </authorList>
    </citation>
    <scope>NUCLEOTIDE SEQUENCE [LARGE SCALE GENOMIC DNA]</scope>
    <source>
        <strain evidence="3">h7</strain>
    </source>
</reference>
<dbReference type="AlphaFoldDB" id="A0A0C3CRI2"/>
<proteinExistence type="predicted"/>
<evidence type="ECO:0000256" key="1">
    <source>
        <dbReference type="SAM" id="MobiDB-lite"/>
    </source>
</evidence>
<sequence length="115" mass="13272">MVLPAPVSSVPQEDESRALCPPTNRTPKTYPNILPAQERPKNRWSWRRHSEVPEQAWVTPWWKRDIILPISSDLSETFCIGEGVWVNILNILPESLTVKENLEELRLLSSPYRVA</sequence>
<dbReference type="Proteomes" id="UP000053424">
    <property type="component" value="Unassembled WGS sequence"/>
</dbReference>
<gene>
    <name evidence="2" type="ORF">M413DRAFT_317238</name>
</gene>
<dbReference type="EMBL" id="KN831771">
    <property type="protein sequence ID" value="KIM46526.1"/>
    <property type="molecule type" value="Genomic_DNA"/>
</dbReference>
<dbReference type="HOGENOM" id="CLU_2109346_0_0_1"/>
<accession>A0A0C3CRI2</accession>
<protein>
    <submittedName>
        <fullName evidence="2">Uncharacterized protein</fullName>
    </submittedName>
</protein>
<keyword evidence="3" id="KW-1185">Reference proteome</keyword>
<feature type="region of interest" description="Disordered" evidence="1">
    <location>
        <begin position="1"/>
        <end position="34"/>
    </location>
</feature>
<evidence type="ECO:0000313" key="3">
    <source>
        <dbReference type="Proteomes" id="UP000053424"/>
    </source>
</evidence>
<name>A0A0C3CRI2_HEBCY</name>
<organism evidence="2 3">
    <name type="scientific">Hebeloma cylindrosporum</name>
    <dbReference type="NCBI Taxonomy" id="76867"/>
    <lineage>
        <taxon>Eukaryota</taxon>
        <taxon>Fungi</taxon>
        <taxon>Dikarya</taxon>
        <taxon>Basidiomycota</taxon>
        <taxon>Agaricomycotina</taxon>
        <taxon>Agaricomycetes</taxon>
        <taxon>Agaricomycetidae</taxon>
        <taxon>Agaricales</taxon>
        <taxon>Agaricineae</taxon>
        <taxon>Hymenogastraceae</taxon>
        <taxon>Hebeloma</taxon>
    </lineage>
</organism>
<reference evidence="3" key="2">
    <citation type="submission" date="2015-01" db="EMBL/GenBank/DDBJ databases">
        <title>Evolutionary Origins and Diversification of the Mycorrhizal Mutualists.</title>
        <authorList>
            <consortium name="DOE Joint Genome Institute"/>
            <consortium name="Mycorrhizal Genomics Consortium"/>
            <person name="Kohler A."/>
            <person name="Kuo A."/>
            <person name="Nagy L.G."/>
            <person name="Floudas D."/>
            <person name="Copeland A."/>
            <person name="Barry K.W."/>
            <person name="Cichocki N."/>
            <person name="Veneault-Fourrey C."/>
            <person name="LaButti K."/>
            <person name="Lindquist E.A."/>
            <person name="Lipzen A."/>
            <person name="Lundell T."/>
            <person name="Morin E."/>
            <person name="Murat C."/>
            <person name="Riley R."/>
            <person name="Ohm R."/>
            <person name="Sun H."/>
            <person name="Tunlid A."/>
            <person name="Henrissat B."/>
            <person name="Grigoriev I.V."/>
            <person name="Hibbett D.S."/>
            <person name="Martin F."/>
        </authorList>
    </citation>
    <scope>NUCLEOTIDE SEQUENCE [LARGE SCALE GENOMIC DNA]</scope>
    <source>
        <strain evidence="3">h7</strain>
    </source>
</reference>